<dbReference type="GO" id="GO:0016567">
    <property type="term" value="P:protein ubiquitination"/>
    <property type="evidence" value="ECO:0007669"/>
    <property type="project" value="UniProtKB-UniRule"/>
</dbReference>
<protein>
    <recommendedName>
        <fullName evidence="5">U-box domain-containing protein</fullName>
        <ecNumber evidence="5">2.3.2.27</ecNumber>
    </recommendedName>
    <alternativeName>
        <fullName evidence="5">RING-type E3 ubiquitin transferase PUB</fullName>
    </alternativeName>
</protein>
<evidence type="ECO:0000256" key="3">
    <source>
        <dbReference type="ARBA" id="ARBA00022679"/>
    </source>
</evidence>
<dbReference type="PANTHER" id="PTHR22849:SF165">
    <property type="entry name" value="U-BOX DOMAIN-CONTAINING PROTEIN"/>
    <property type="match status" value="1"/>
</dbReference>
<evidence type="ECO:0000313" key="6">
    <source>
        <dbReference type="EMBL" id="EMS60458.1"/>
    </source>
</evidence>
<proteinExistence type="predicted"/>
<dbReference type="Pfam" id="PF04564">
    <property type="entry name" value="U-box"/>
    <property type="match status" value="1"/>
</dbReference>
<dbReference type="EMBL" id="KD108715">
    <property type="protein sequence ID" value="EMS60458.1"/>
    <property type="molecule type" value="Genomic_DNA"/>
</dbReference>
<comment type="pathway">
    <text evidence="2 5">Protein modification; protein ubiquitination.</text>
</comment>
<organism evidence="6">
    <name type="scientific">Triticum urartu</name>
    <name type="common">Red wild einkorn</name>
    <name type="synonym">Crithodium urartu</name>
    <dbReference type="NCBI Taxonomy" id="4572"/>
    <lineage>
        <taxon>Eukaryota</taxon>
        <taxon>Viridiplantae</taxon>
        <taxon>Streptophyta</taxon>
        <taxon>Embryophyta</taxon>
        <taxon>Tracheophyta</taxon>
        <taxon>Spermatophyta</taxon>
        <taxon>Magnoliopsida</taxon>
        <taxon>Liliopsida</taxon>
        <taxon>Poales</taxon>
        <taxon>Poaceae</taxon>
        <taxon>BOP clade</taxon>
        <taxon>Pooideae</taxon>
        <taxon>Triticodae</taxon>
        <taxon>Triticeae</taxon>
        <taxon>Triticinae</taxon>
        <taxon>Triticum</taxon>
    </lineage>
</organism>
<dbReference type="InterPro" id="IPR058678">
    <property type="entry name" value="ARM_PUB"/>
</dbReference>
<dbReference type="Pfam" id="PF25598">
    <property type="entry name" value="ARM_PUB"/>
    <property type="match status" value="1"/>
</dbReference>
<evidence type="ECO:0000256" key="5">
    <source>
        <dbReference type="RuleBase" id="RU369093"/>
    </source>
</evidence>
<keyword evidence="3 5" id="KW-0808">Transferase</keyword>
<dbReference type="STRING" id="4572.M7ZB77"/>
<dbReference type="GO" id="GO:0061630">
    <property type="term" value="F:ubiquitin protein ligase activity"/>
    <property type="evidence" value="ECO:0007669"/>
    <property type="project" value="UniProtKB-UniRule"/>
</dbReference>
<dbReference type="InterPro" id="IPR003613">
    <property type="entry name" value="Ubox_domain"/>
</dbReference>
<dbReference type="Pfam" id="PF14223">
    <property type="entry name" value="Retrotran_gag_2"/>
    <property type="match status" value="1"/>
</dbReference>
<keyword evidence="4 5" id="KW-0833">Ubl conjugation pathway</keyword>
<evidence type="ECO:0000256" key="2">
    <source>
        <dbReference type="ARBA" id="ARBA00004906"/>
    </source>
</evidence>
<dbReference type="InterPro" id="IPR045210">
    <property type="entry name" value="RING-Ubox_PUB"/>
</dbReference>
<dbReference type="FunFam" id="3.30.40.10:FF:000442">
    <property type="entry name" value="RING-type E3 ubiquitin transferase"/>
    <property type="match status" value="1"/>
</dbReference>
<dbReference type="UniPathway" id="UPA00143"/>
<dbReference type="PANTHER" id="PTHR22849">
    <property type="entry name" value="WDSAM1 PROTEIN"/>
    <property type="match status" value="1"/>
</dbReference>
<evidence type="ECO:0000256" key="1">
    <source>
        <dbReference type="ARBA" id="ARBA00000900"/>
    </source>
</evidence>
<dbReference type="SUPFAM" id="SSF57850">
    <property type="entry name" value="RING/U-box"/>
    <property type="match status" value="1"/>
</dbReference>
<dbReference type="SMART" id="SM00504">
    <property type="entry name" value="Ubox"/>
    <property type="match status" value="1"/>
</dbReference>
<dbReference type="eggNOG" id="KOG0017">
    <property type="taxonomic scope" value="Eukaryota"/>
</dbReference>
<dbReference type="InterPro" id="IPR045185">
    <property type="entry name" value="PUB22/23/24-like"/>
</dbReference>
<dbReference type="EC" id="2.3.2.27" evidence="5"/>
<dbReference type="AlphaFoldDB" id="M7ZB77"/>
<reference evidence="6" key="1">
    <citation type="journal article" date="2013" name="Nature">
        <title>Draft genome of the wheat A-genome progenitor Triticum urartu.</title>
        <authorList>
            <person name="Ling H.Q."/>
            <person name="Zhao S."/>
            <person name="Liu D."/>
            <person name="Wang J."/>
            <person name="Sun H."/>
            <person name="Zhang C."/>
            <person name="Fan H."/>
            <person name="Li D."/>
            <person name="Dong L."/>
            <person name="Tao Y."/>
            <person name="Gao C."/>
            <person name="Wu H."/>
            <person name="Li Y."/>
            <person name="Cui Y."/>
            <person name="Guo X."/>
            <person name="Zheng S."/>
            <person name="Wang B."/>
            <person name="Yu K."/>
            <person name="Liang Q."/>
            <person name="Yang W."/>
            <person name="Lou X."/>
            <person name="Chen J."/>
            <person name="Feng M."/>
            <person name="Jian J."/>
            <person name="Zhang X."/>
            <person name="Luo G."/>
            <person name="Jiang Y."/>
            <person name="Liu J."/>
            <person name="Wang Z."/>
            <person name="Sha Y."/>
            <person name="Zhang B."/>
            <person name="Wu H."/>
            <person name="Tang D."/>
            <person name="Shen Q."/>
            <person name="Xue P."/>
            <person name="Zou S."/>
            <person name="Wang X."/>
            <person name="Liu X."/>
            <person name="Wang F."/>
            <person name="Yang Y."/>
            <person name="An X."/>
            <person name="Dong Z."/>
            <person name="Zhang K."/>
            <person name="Zhang X."/>
            <person name="Luo M.C."/>
            <person name="Dvorak J."/>
            <person name="Tong Y."/>
            <person name="Wang J."/>
            <person name="Yang H."/>
            <person name="Li Z."/>
            <person name="Wang D."/>
            <person name="Zhang A."/>
            <person name="Wang J."/>
        </authorList>
    </citation>
    <scope>NUCLEOTIDE SEQUENCE</scope>
</reference>
<dbReference type="CDD" id="cd16664">
    <property type="entry name" value="RING-Ubox_PUB"/>
    <property type="match status" value="1"/>
</dbReference>
<dbReference type="PROSITE" id="PS51698">
    <property type="entry name" value="U_BOX"/>
    <property type="match status" value="1"/>
</dbReference>
<dbReference type="InterPro" id="IPR013083">
    <property type="entry name" value="Znf_RING/FYVE/PHD"/>
</dbReference>
<comment type="function">
    <text evidence="5">Functions as an E3 ubiquitin ligase.</text>
</comment>
<name>M7ZB77_TRIUA</name>
<accession>M7ZB77</accession>
<comment type="catalytic activity">
    <reaction evidence="1 5">
        <text>S-ubiquitinyl-[E2 ubiquitin-conjugating enzyme]-L-cysteine + [acceptor protein]-L-lysine = [E2 ubiquitin-conjugating enzyme]-L-cysteine + N(6)-ubiquitinyl-[acceptor protein]-L-lysine.</text>
        <dbReference type="EC" id="2.3.2.27"/>
    </reaction>
</comment>
<gene>
    <name evidence="6" type="ORF">TRIUR3_34523</name>
</gene>
<sequence>METSGGGTAQHHFVCPISLQPMQDPVTAPTGISYDRRAIERWLANGHATCPVTGRQLSLTDLTPNHTLRRLILSWHPASKVAPDVAPTLEPDDPEVVVLVAKVMSPTSCPTADVLCEAAASAAVSITARRCMVRAGVQWRVLRLFSSCGKTSSRAVMPTVQACLALLDALDVSADELRPLLSGNHDLVDALTHVLVMLENGTYSGGGGNTTRDSAAGAAHEAIELELSSWPSSPSAGKSRRVTELVMALLARLCSCAEGRAAVVAHPAGIALVAKRALRVSAATDTTSPHQHPRDLKPVLDAQPSSYCTGASIPSPLPQPDAAAGDQHPQAGLASLLLMSPSSLFPLLVLTQEAKPTKMEADDWEELQLKAARTIRLFLSDQVIYHVMDENSPKKIWEKLESQFMSKTAMTKVYLKQKLHGMRIQEGSDLVEYMNAFNQVVTDLARLGATVDDEDMAILLLCSLPSSYDHLITTLTHGKETIKNEDITAALLSYDMRKKNAVEVSHGEGLLVKGLFDRDHLHPTPPKD</sequence>
<evidence type="ECO:0000256" key="4">
    <source>
        <dbReference type="ARBA" id="ARBA00022786"/>
    </source>
</evidence>
<dbReference type="Gene3D" id="3.30.40.10">
    <property type="entry name" value="Zinc/RING finger domain, C3HC4 (zinc finger)"/>
    <property type="match status" value="1"/>
</dbReference>